<evidence type="ECO:0000256" key="3">
    <source>
        <dbReference type="HAMAP-Rule" id="MF_00376"/>
    </source>
</evidence>
<comment type="subcellular location">
    <subcellularLocation>
        <location evidence="3">Cytoplasm</location>
    </subcellularLocation>
</comment>
<reference evidence="5" key="1">
    <citation type="submission" date="2022-08" db="EMBL/GenBank/DDBJ databases">
        <title>Alicyclobacillus dauci DSM2870, complete genome.</title>
        <authorList>
            <person name="Wang Q."/>
            <person name="Cai R."/>
            <person name="Wang Z."/>
        </authorList>
    </citation>
    <scope>NUCLEOTIDE SEQUENCE</scope>
    <source>
        <strain evidence="5">DSM 28700</strain>
    </source>
</reference>
<name>A0ABY6Z565_9BACL</name>
<evidence type="ECO:0000313" key="5">
    <source>
        <dbReference type="EMBL" id="WAH37952.1"/>
    </source>
</evidence>
<evidence type="ECO:0000256" key="1">
    <source>
        <dbReference type="ARBA" id="ARBA00022741"/>
    </source>
</evidence>
<keyword evidence="3" id="KW-0963">Cytoplasm</keyword>
<accession>A0ABY6Z565</accession>
<sequence length="207" mass="23074">MIVGLTGGIATGKSTVSNMFRELGAYVVDADVWARRVVEPGSDGLREVVEAFGTRVLTSDGALNRQELGRIIFADSEARLRLNAITHPRIRQGMRQETETYIQAHPNEPVIWDVPLLFEGDTKYLVDCTVLVYTSPDVQLGRLMARDGLSEEDARARMEAQMPIEEKRSLATYVIDNSGDIDNTREQVQAVWTKIRSQRTAGQSSSF</sequence>
<dbReference type="RefSeq" id="WP_268045486.1">
    <property type="nucleotide sequence ID" value="NZ_CP104064.1"/>
</dbReference>
<dbReference type="Proteomes" id="UP001164803">
    <property type="component" value="Chromosome"/>
</dbReference>
<dbReference type="GO" id="GO:0004140">
    <property type="term" value="F:dephospho-CoA kinase activity"/>
    <property type="evidence" value="ECO:0007669"/>
    <property type="project" value="UniProtKB-EC"/>
</dbReference>
<keyword evidence="3 5" id="KW-0808">Transferase</keyword>
<comment type="similarity">
    <text evidence="3">Belongs to the CoaE family.</text>
</comment>
<dbReference type="EC" id="2.7.1.24" evidence="3 4"/>
<feature type="binding site" evidence="3">
    <location>
        <begin position="10"/>
        <end position="15"/>
    </location>
    <ligand>
        <name>ATP</name>
        <dbReference type="ChEBI" id="CHEBI:30616"/>
    </ligand>
</feature>
<dbReference type="Gene3D" id="3.40.50.300">
    <property type="entry name" value="P-loop containing nucleotide triphosphate hydrolases"/>
    <property type="match status" value="1"/>
</dbReference>
<keyword evidence="6" id="KW-1185">Reference proteome</keyword>
<dbReference type="CDD" id="cd02022">
    <property type="entry name" value="DPCK"/>
    <property type="match status" value="1"/>
</dbReference>
<dbReference type="InterPro" id="IPR027417">
    <property type="entry name" value="P-loop_NTPase"/>
</dbReference>
<dbReference type="InterPro" id="IPR001977">
    <property type="entry name" value="Depp_CoAkinase"/>
</dbReference>
<keyword evidence="2 3" id="KW-0067">ATP-binding</keyword>
<comment type="pathway">
    <text evidence="3">Cofactor biosynthesis; coenzyme A biosynthesis; CoA from (R)-pantothenate: step 5/5.</text>
</comment>
<dbReference type="Pfam" id="PF01121">
    <property type="entry name" value="CoaE"/>
    <property type="match status" value="1"/>
</dbReference>
<organism evidence="5 6">
    <name type="scientific">Alicyclobacillus dauci</name>
    <dbReference type="NCBI Taxonomy" id="1475485"/>
    <lineage>
        <taxon>Bacteria</taxon>
        <taxon>Bacillati</taxon>
        <taxon>Bacillota</taxon>
        <taxon>Bacilli</taxon>
        <taxon>Bacillales</taxon>
        <taxon>Alicyclobacillaceae</taxon>
        <taxon>Alicyclobacillus</taxon>
    </lineage>
</organism>
<dbReference type="PANTHER" id="PTHR10695">
    <property type="entry name" value="DEPHOSPHO-COA KINASE-RELATED"/>
    <property type="match status" value="1"/>
</dbReference>
<comment type="catalytic activity">
    <reaction evidence="3">
        <text>3'-dephospho-CoA + ATP = ADP + CoA + H(+)</text>
        <dbReference type="Rhea" id="RHEA:18245"/>
        <dbReference type="ChEBI" id="CHEBI:15378"/>
        <dbReference type="ChEBI" id="CHEBI:30616"/>
        <dbReference type="ChEBI" id="CHEBI:57287"/>
        <dbReference type="ChEBI" id="CHEBI:57328"/>
        <dbReference type="ChEBI" id="CHEBI:456216"/>
        <dbReference type="EC" id="2.7.1.24"/>
    </reaction>
</comment>
<keyword evidence="3 5" id="KW-0418">Kinase</keyword>
<keyword evidence="3" id="KW-0173">Coenzyme A biosynthesis</keyword>
<dbReference type="EMBL" id="CP104064">
    <property type="protein sequence ID" value="WAH37952.1"/>
    <property type="molecule type" value="Genomic_DNA"/>
</dbReference>
<dbReference type="PANTHER" id="PTHR10695:SF46">
    <property type="entry name" value="BIFUNCTIONAL COENZYME A SYNTHASE-RELATED"/>
    <property type="match status" value="1"/>
</dbReference>
<evidence type="ECO:0000256" key="4">
    <source>
        <dbReference type="NCBIfam" id="TIGR00152"/>
    </source>
</evidence>
<keyword evidence="1 3" id="KW-0547">Nucleotide-binding</keyword>
<proteinExistence type="inferred from homology"/>
<gene>
    <name evidence="3 5" type="primary">coaE</name>
    <name evidence="5" type="ORF">NZD86_05520</name>
</gene>
<dbReference type="PROSITE" id="PS51219">
    <property type="entry name" value="DPCK"/>
    <property type="match status" value="1"/>
</dbReference>
<protein>
    <recommendedName>
        <fullName evidence="3 4">Dephospho-CoA kinase</fullName>
        <ecNumber evidence="3 4">2.7.1.24</ecNumber>
    </recommendedName>
    <alternativeName>
        <fullName evidence="3">Dephosphocoenzyme A kinase</fullName>
    </alternativeName>
</protein>
<comment type="function">
    <text evidence="3">Catalyzes the phosphorylation of the 3'-hydroxyl group of dephosphocoenzyme A to form coenzyme A.</text>
</comment>
<dbReference type="SUPFAM" id="SSF52540">
    <property type="entry name" value="P-loop containing nucleoside triphosphate hydrolases"/>
    <property type="match status" value="1"/>
</dbReference>
<evidence type="ECO:0000313" key="6">
    <source>
        <dbReference type="Proteomes" id="UP001164803"/>
    </source>
</evidence>
<dbReference type="HAMAP" id="MF_00376">
    <property type="entry name" value="Dephospho_CoA_kinase"/>
    <property type="match status" value="1"/>
</dbReference>
<dbReference type="NCBIfam" id="TIGR00152">
    <property type="entry name" value="dephospho-CoA kinase"/>
    <property type="match status" value="1"/>
</dbReference>
<evidence type="ECO:0000256" key="2">
    <source>
        <dbReference type="ARBA" id="ARBA00022840"/>
    </source>
</evidence>